<dbReference type="SUPFAM" id="SSF53756">
    <property type="entry name" value="UDP-Glycosyltransferase/glycogen phosphorylase"/>
    <property type="match status" value="1"/>
</dbReference>
<sequence length="400" mass="44451">MLAVIETHPIQYRAPVYRTLSNQFGIPIIVIYGSDFSIIGYEDKEFGTKFAWDIDLISGYASQFLSQVKTGGAQSFETVSSQGLTAVLQKIQPKALLITGYNHSLYQAAFYHALIGKYPILFRGETTDHAQQRSPFKAALRNSFLHWIYRRCSKLLYIGQYSKAHFQRLGCSDKKLIFSPYCISTSPFQCNELDRGQFRQFTRQSLGITDTQIVLLFSGKLSTRKRPDLLLQAVKLLSPEIRSQVVVLFLGDGELKTVLKDLAYSSPAITAHFLGFQNQTQLSRYYHTADFLVLPSQNSETWGLVVNEALHHGLPAIVSQAVGCAPDLINPGVTGDIFETGSAQSLAQAIERCLGKSRSASTLSLIGRPDIQRECRQKVSAYSVEKAAEGIAIAYKEITA</sequence>
<keyword evidence="2" id="KW-0808">Transferase</keyword>
<organism evidence="2 3">
    <name type="scientific">Cylindrospermum stagnale PCC 7417</name>
    <dbReference type="NCBI Taxonomy" id="56107"/>
    <lineage>
        <taxon>Bacteria</taxon>
        <taxon>Bacillati</taxon>
        <taxon>Cyanobacteriota</taxon>
        <taxon>Cyanophyceae</taxon>
        <taxon>Nostocales</taxon>
        <taxon>Nostocaceae</taxon>
        <taxon>Cylindrospermum</taxon>
    </lineage>
</organism>
<evidence type="ECO:0000259" key="1">
    <source>
        <dbReference type="Pfam" id="PF00534"/>
    </source>
</evidence>
<dbReference type="RefSeq" id="WP_015211164.1">
    <property type="nucleotide sequence ID" value="NC_019757.1"/>
</dbReference>
<gene>
    <name evidence="2" type="ORF">Cylst_5956</name>
</gene>
<dbReference type="PANTHER" id="PTHR45947:SF3">
    <property type="entry name" value="SULFOQUINOVOSYL TRANSFERASE SQD2"/>
    <property type="match status" value="1"/>
</dbReference>
<dbReference type="Gene3D" id="3.40.50.2000">
    <property type="entry name" value="Glycogen Phosphorylase B"/>
    <property type="match status" value="2"/>
</dbReference>
<dbReference type="KEGG" id="csg:Cylst_5956"/>
<dbReference type="OrthoDB" id="9790710at2"/>
<dbReference type="Proteomes" id="UP000010475">
    <property type="component" value="Chromosome"/>
</dbReference>
<feature type="domain" description="Glycosyl transferase family 1" evidence="1">
    <location>
        <begin position="199"/>
        <end position="356"/>
    </location>
</feature>
<dbReference type="eggNOG" id="COG0438">
    <property type="taxonomic scope" value="Bacteria"/>
</dbReference>
<dbReference type="Pfam" id="PF00534">
    <property type="entry name" value="Glycos_transf_1"/>
    <property type="match status" value="1"/>
</dbReference>
<dbReference type="STRING" id="56107.Cylst_5956"/>
<dbReference type="InterPro" id="IPR050194">
    <property type="entry name" value="Glycosyltransferase_grp1"/>
</dbReference>
<dbReference type="PANTHER" id="PTHR45947">
    <property type="entry name" value="SULFOQUINOVOSYL TRANSFERASE SQD2"/>
    <property type="match status" value="1"/>
</dbReference>
<name>K9X776_9NOST</name>
<reference evidence="2 3" key="1">
    <citation type="submission" date="2012-06" db="EMBL/GenBank/DDBJ databases">
        <title>Finished chromosome of genome of Cylindrospermum stagnale PCC 7417.</title>
        <authorList>
            <consortium name="US DOE Joint Genome Institute"/>
            <person name="Gugger M."/>
            <person name="Coursin T."/>
            <person name="Rippka R."/>
            <person name="Tandeau De Marsac N."/>
            <person name="Huntemann M."/>
            <person name="Wei C.-L."/>
            <person name="Han J."/>
            <person name="Detter J.C."/>
            <person name="Han C."/>
            <person name="Tapia R."/>
            <person name="Chen A."/>
            <person name="Kyrpides N."/>
            <person name="Mavromatis K."/>
            <person name="Markowitz V."/>
            <person name="Szeto E."/>
            <person name="Ivanova N."/>
            <person name="Pagani I."/>
            <person name="Pati A."/>
            <person name="Goodwin L."/>
            <person name="Nordberg H.P."/>
            <person name="Cantor M.N."/>
            <person name="Hua S.X."/>
            <person name="Woyke T."/>
            <person name="Kerfeld C.A."/>
        </authorList>
    </citation>
    <scope>NUCLEOTIDE SEQUENCE [LARGE SCALE GENOMIC DNA]</scope>
    <source>
        <strain evidence="2 3">PCC 7417</strain>
    </source>
</reference>
<dbReference type="EMBL" id="CP003642">
    <property type="protein sequence ID" value="AFZ27931.1"/>
    <property type="molecule type" value="Genomic_DNA"/>
</dbReference>
<dbReference type="GO" id="GO:0016757">
    <property type="term" value="F:glycosyltransferase activity"/>
    <property type="evidence" value="ECO:0007669"/>
    <property type="project" value="InterPro"/>
</dbReference>
<evidence type="ECO:0000313" key="2">
    <source>
        <dbReference type="EMBL" id="AFZ27931.1"/>
    </source>
</evidence>
<protein>
    <submittedName>
        <fullName evidence="2">Glycosyltransferase</fullName>
    </submittedName>
</protein>
<dbReference type="HOGENOM" id="CLU_009583_5_0_3"/>
<proteinExistence type="predicted"/>
<evidence type="ECO:0000313" key="3">
    <source>
        <dbReference type="Proteomes" id="UP000010475"/>
    </source>
</evidence>
<dbReference type="CDD" id="cd03801">
    <property type="entry name" value="GT4_PimA-like"/>
    <property type="match status" value="1"/>
</dbReference>
<dbReference type="InterPro" id="IPR001296">
    <property type="entry name" value="Glyco_trans_1"/>
</dbReference>
<accession>K9X776</accession>
<dbReference type="AlphaFoldDB" id="K9X776"/>
<keyword evidence="3" id="KW-1185">Reference proteome</keyword>